<dbReference type="Pfam" id="PF01558">
    <property type="entry name" value="POR"/>
    <property type="match status" value="1"/>
</dbReference>
<dbReference type="PANTHER" id="PTHR32154">
    <property type="entry name" value="PYRUVATE-FLAVODOXIN OXIDOREDUCTASE-RELATED"/>
    <property type="match status" value="1"/>
</dbReference>
<organism evidence="6 7">
    <name type="scientific">Candidatus Abyssobacteria bacterium SURF_17</name>
    <dbReference type="NCBI Taxonomy" id="2093361"/>
    <lineage>
        <taxon>Bacteria</taxon>
        <taxon>Pseudomonadati</taxon>
        <taxon>Candidatus Hydrogenedentota</taxon>
        <taxon>Candidatus Abyssobacteria</taxon>
    </lineage>
</organism>
<dbReference type="SUPFAM" id="SSF52922">
    <property type="entry name" value="TK C-terminal domain-like"/>
    <property type="match status" value="1"/>
</dbReference>
<dbReference type="InterPro" id="IPR050722">
    <property type="entry name" value="Pyruvate:ferred/Flavod_OxRd"/>
</dbReference>
<evidence type="ECO:0000259" key="3">
    <source>
        <dbReference type="Pfam" id="PF01558"/>
    </source>
</evidence>
<dbReference type="CDD" id="cd07034">
    <property type="entry name" value="TPP_PYR_PFOR_IOR-alpha_like"/>
    <property type="match status" value="1"/>
</dbReference>
<dbReference type="EMBL" id="QZKI01000017">
    <property type="protein sequence ID" value="RJP74285.1"/>
    <property type="molecule type" value="Genomic_DNA"/>
</dbReference>
<evidence type="ECO:0000313" key="7">
    <source>
        <dbReference type="Proteomes" id="UP000285961"/>
    </source>
</evidence>
<evidence type="ECO:0000313" key="6">
    <source>
        <dbReference type="EMBL" id="RJP74285.1"/>
    </source>
</evidence>
<protein>
    <submittedName>
        <fullName evidence="6">2-oxoacid:acceptor oxidoreductase subunit alpha</fullName>
    </submittedName>
</protein>
<comment type="caution">
    <text evidence="6">The sequence shown here is derived from an EMBL/GenBank/DDBJ whole genome shotgun (WGS) entry which is preliminary data.</text>
</comment>
<dbReference type="Pfam" id="PF01855">
    <property type="entry name" value="POR_N"/>
    <property type="match status" value="1"/>
</dbReference>
<name>A0A419F796_9BACT</name>
<dbReference type="SUPFAM" id="SSF53323">
    <property type="entry name" value="Pyruvate-ferredoxin oxidoreductase, PFOR, domain III"/>
    <property type="match status" value="1"/>
</dbReference>
<dbReference type="NCBIfam" id="TIGR03710">
    <property type="entry name" value="OAFO_sf"/>
    <property type="match status" value="1"/>
</dbReference>
<reference evidence="6 7" key="1">
    <citation type="journal article" date="2017" name="ISME J.">
        <title>Energy and carbon metabolisms in a deep terrestrial subsurface fluid microbial community.</title>
        <authorList>
            <person name="Momper L."/>
            <person name="Jungbluth S.P."/>
            <person name="Lee M.D."/>
            <person name="Amend J.P."/>
        </authorList>
    </citation>
    <scope>NUCLEOTIDE SEQUENCE [LARGE SCALE GENOMIC DNA]</scope>
    <source>
        <strain evidence="6">SURF_17</strain>
    </source>
</reference>
<dbReference type="AlphaFoldDB" id="A0A419F796"/>
<dbReference type="FunFam" id="3.40.50.970:FF:000022">
    <property type="entry name" value="2-oxoglutarate ferredoxin oxidoreductase alpha subunit"/>
    <property type="match status" value="1"/>
</dbReference>
<evidence type="ECO:0000256" key="1">
    <source>
        <dbReference type="ARBA" id="ARBA00023002"/>
    </source>
</evidence>
<sequence>MNTRKDLNARKMISKLPKNDLIIGIVGSGGDGVVAAGELLTWAAASEGLFSFMLKSFGSQVRGGESSCTIRMSESPVLSQGDKLDVLVAFNWADYAKFKSELEIRQGTIVLCEANDPTPADDIPLPLSTGPTIHKIPFRDLAKAQTGRELGKNIVMLGVLAEVFGLPADAIRHALRGKFERKGSNVVEMNLRAFDAGTKYVREEIQRPADLRFSYQESAPKMVMSGNEAIALGALAAQIEVFAGYPITPASEIMEYLARLMPLYDRVWVQAEDEIASLGIALGASFAGKKAMTTTSGPGLSLMNELIGLASIAELPVVIVDVQRAGPSTGMPTKSEQADLQQALYGSHGDAPRVVLAPADVEDCFQVTMEAFCIAEEYQTPVIILSDQFIGQRKESVPRFTLDRVKTCGRRLPAPPELQNFRRYVLSTTGISPMSLPGMKDGEYTAAGIEHDEYGNPTSSADIHEQMNAKRFRKLEAVRHRRKFVRRYGSPDAEVGVIGWGSSKGVIKEAVLTAEAEGVNVSGIVPQLLYPLPLEELQAALEPLRKLIVVEMSYSGQFLKHLRAHLELPDEVVSLNRSGGKPFAVNEILERIEQEVGYCVYS</sequence>
<dbReference type="Pfam" id="PF17147">
    <property type="entry name" value="PFOR_II"/>
    <property type="match status" value="1"/>
</dbReference>
<dbReference type="InterPro" id="IPR002869">
    <property type="entry name" value="Pyrv_flavodox_OxRed_cen"/>
</dbReference>
<gene>
    <name evidence="6" type="ORF">C4532_02910</name>
</gene>
<dbReference type="InterPro" id="IPR019752">
    <property type="entry name" value="Pyrv/ketoisovalerate_OxRed_cat"/>
</dbReference>
<dbReference type="GO" id="GO:0006979">
    <property type="term" value="P:response to oxidative stress"/>
    <property type="evidence" value="ECO:0007669"/>
    <property type="project" value="TreeGrafter"/>
</dbReference>
<dbReference type="InterPro" id="IPR009014">
    <property type="entry name" value="Transketo_C/PFOR_II"/>
</dbReference>
<dbReference type="InterPro" id="IPR033412">
    <property type="entry name" value="PFOR_II"/>
</dbReference>
<feature type="domain" description="Pyruvate/ketoisovalerate oxidoreductase catalytic" evidence="3">
    <location>
        <begin position="29"/>
        <end position="197"/>
    </location>
</feature>
<dbReference type="PANTHER" id="PTHR32154:SF20">
    <property type="entry name" value="2-OXOGLUTARATE OXIDOREDUCTASE SUBUNIT KORA"/>
    <property type="match status" value="1"/>
</dbReference>
<keyword evidence="2" id="KW-1133">Transmembrane helix</keyword>
<dbReference type="Proteomes" id="UP000285961">
    <property type="component" value="Unassembled WGS sequence"/>
</dbReference>
<dbReference type="InterPro" id="IPR022367">
    <property type="entry name" value="2-oxoacid/accept_OxRdtase_asu"/>
</dbReference>
<proteinExistence type="predicted"/>
<accession>A0A419F796</accession>
<keyword evidence="2" id="KW-0472">Membrane</keyword>
<feature type="domain" description="Pyruvate:ferredoxin oxidoreductase core" evidence="5">
    <location>
        <begin position="493"/>
        <end position="588"/>
    </location>
</feature>
<evidence type="ECO:0000259" key="4">
    <source>
        <dbReference type="Pfam" id="PF01855"/>
    </source>
</evidence>
<keyword evidence="2" id="KW-0812">Transmembrane</keyword>
<keyword evidence="1" id="KW-0560">Oxidoreductase</keyword>
<feature type="transmembrane region" description="Helical" evidence="2">
    <location>
        <begin position="21"/>
        <end position="45"/>
    </location>
</feature>
<dbReference type="Gene3D" id="3.40.920.10">
    <property type="entry name" value="Pyruvate-ferredoxin oxidoreductase, PFOR, domain III"/>
    <property type="match status" value="1"/>
</dbReference>
<dbReference type="SUPFAM" id="SSF52518">
    <property type="entry name" value="Thiamin diphosphate-binding fold (THDP-binding)"/>
    <property type="match status" value="1"/>
</dbReference>
<dbReference type="GO" id="GO:0016903">
    <property type="term" value="F:oxidoreductase activity, acting on the aldehyde or oxo group of donors"/>
    <property type="evidence" value="ECO:0007669"/>
    <property type="project" value="InterPro"/>
</dbReference>
<dbReference type="Gene3D" id="3.40.50.970">
    <property type="match status" value="1"/>
</dbReference>
<feature type="domain" description="Pyruvate flavodoxin/ferredoxin oxidoreductase pyrimidine binding" evidence="4">
    <location>
        <begin position="233"/>
        <end position="467"/>
    </location>
</feature>
<dbReference type="InterPro" id="IPR029061">
    <property type="entry name" value="THDP-binding"/>
</dbReference>
<dbReference type="Gene3D" id="3.40.50.920">
    <property type="match status" value="1"/>
</dbReference>
<dbReference type="InterPro" id="IPR002880">
    <property type="entry name" value="Pyrv_Fd/Flavodoxin_OxRdtase_N"/>
</dbReference>
<evidence type="ECO:0000259" key="5">
    <source>
        <dbReference type="Pfam" id="PF17147"/>
    </source>
</evidence>
<evidence type="ECO:0000256" key="2">
    <source>
        <dbReference type="SAM" id="Phobius"/>
    </source>
</evidence>